<proteinExistence type="inferred from homology"/>
<dbReference type="SUPFAM" id="SSF53756">
    <property type="entry name" value="UDP-Glycosyltransferase/glycogen phosphorylase"/>
    <property type="match status" value="1"/>
</dbReference>
<dbReference type="InterPro" id="IPR006326">
    <property type="entry name" value="UDPGT_MGT-like"/>
</dbReference>
<dbReference type="GO" id="GO:0017000">
    <property type="term" value="P:antibiotic biosynthetic process"/>
    <property type="evidence" value="ECO:0007669"/>
    <property type="project" value="UniProtKB-ARBA"/>
</dbReference>
<keyword evidence="4" id="KW-1185">Reference proteome</keyword>
<name>A0A2N8PBM6_STRNR</name>
<gene>
    <name evidence="3" type="ORF">AOB60_30645</name>
</gene>
<dbReference type="EMBL" id="LJSN01000003">
    <property type="protein sequence ID" value="PNE38401.1"/>
    <property type="molecule type" value="Genomic_DNA"/>
</dbReference>
<dbReference type="PANTHER" id="PTHR48050">
    <property type="entry name" value="STEROL 3-BETA-GLUCOSYLTRANSFERASE"/>
    <property type="match status" value="1"/>
</dbReference>
<comment type="caution">
    <text evidence="3">The sequence shown here is derived from an EMBL/GenBank/DDBJ whole genome shotgun (WGS) entry which is preliminary data.</text>
</comment>
<protein>
    <submittedName>
        <fullName evidence="3">Glycosyl transferase</fullName>
    </submittedName>
</protein>
<dbReference type="FunFam" id="3.40.50.2000:FF:000072">
    <property type="entry name" value="Glycosyl transferase"/>
    <property type="match status" value="1"/>
</dbReference>
<accession>A0A2N8PBM6</accession>
<dbReference type="Proteomes" id="UP000236047">
    <property type="component" value="Unassembled WGS sequence"/>
</dbReference>
<dbReference type="RefSeq" id="WP_102925793.1">
    <property type="nucleotide sequence ID" value="NZ_LJSN01000003.1"/>
</dbReference>
<dbReference type="AlphaFoldDB" id="A0A2N8PBM6"/>
<comment type="similarity">
    <text evidence="1">Belongs to the UDP-glycosyltransferase family.</text>
</comment>
<reference evidence="4" key="1">
    <citation type="submission" date="2015-09" db="EMBL/GenBank/DDBJ databases">
        <authorList>
            <person name="Graham D.E."/>
            <person name="Mahan K.M."/>
            <person name="Klingeman D.M."/>
            <person name="Fida T."/>
            <person name="Giannone R.J."/>
            <person name="Hettich R.L."/>
            <person name="Parry R.J."/>
            <person name="Spain J.C."/>
        </authorList>
    </citation>
    <scope>NUCLEOTIDE SEQUENCE [LARGE SCALE GENOMIC DNA]</scope>
    <source>
        <strain evidence="4">JCM 4701</strain>
    </source>
</reference>
<dbReference type="InterPro" id="IPR002213">
    <property type="entry name" value="UDP_glucos_trans"/>
</dbReference>
<dbReference type="InterPro" id="IPR050426">
    <property type="entry name" value="Glycosyltransferase_28"/>
</dbReference>
<evidence type="ECO:0000313" key="3">
    <source>
        <dbReference type="EMBL" id="PNE38401.1"/>
    </source>
</evidence>
<dbReference type="NCBIfam" id="TIGR01426">
    <property type="entry name" value="MGT"/>
    <property type="match status" value="1"/>
</dbReference>
<sequence>MPQYPSHIAMFSIPAHGHVQPNLDVIRELVDRGHRVSYALPDSFADLVAATGAEHRPWTSVLPIDENPQSWGPDVLDHLEPFLDDAVQALPQLAAAYEGDTPDLVLHDSAAFPAPLLAHRWRVPAIQLTPHMVAWDGYEEEVGKGIRAEVLRTERGRAHYARFRAWLEEHGVPGVVEPDFLSAHPARAIVLIPRAMQPNADRVDASVFTFVGSCQGDRSAQGDWRRPAGLAPDAKVLLVSLGSVFTDAPEVYRACIEEFGGRPDWHVVLQIGKFTDPAVLGEIPDNVAVHTWVPQLAILRQADMFVTHAGMGGSQEGLANGVPMVCVPQAADQFMNADTLEKLGVARQLANGQVTARALGDAVRSLIDDPDVAATLRRIRAEMAGEGGSRRAADLIEAQLPQG</sequence>
<evidence type="ECO:0000313" key="4">
    <source>
        <dbReference type="Proteomes" id="UP000236047"/>
    </source>
</evidence>
<dbReference type="GO" id="GO:0008194">
    <property type="term" value="F:UDP-glycosyltransferase activity"/>
    <property type="evidence" value="ECO:0007669"/>
    <property type="project" value="InterPro"/>
</dbReference>
<dbReference type="PANTHER" id="PTHR48050:SF13">
    <property type="entry name" value="STEROL 3-BETA-GLUCOSYLTRANSFERASE UGT80A2"/>
    <property type="match status" value="1"/>
</dbReference>
<evidence type="ECO:0000256" key="1">
    <source>
        <dbReference type="ARBA" id="ARBA00009995"/>
    </source>
</evidence>
<dbReference type="CDD" id="cd03784">
    <property type="entry name" value="GT1_Gtf-like"/>
    <property type="match status" value="1"/>
</dbReference>
<organism evidence="3 4">
    <name type="scientific">Streptomyces noursei</name>
    <name type="common">Streptomyces albulus</name>
    <dbReference type="NCBI Taxonomy" id="1971"/>
    <lineage>
        <taxon>Bacteria</taxon>
        <taxon>Bacillati</taxon>
        <taxon>Actinomycetota</taxon>
        <taxon>Actinomycetes</taxon>
        <taxon>Kitasatosporales</taxon>
        <taxon>Streptomycetaceae</taxon>
        <taxon>Streptomyces</taxon>
    </lineage>
</organism>
<evidence type="ECO:0000256" key="2">
    <source>
        <dbReference type="ARBA" id="ARBA00022679"/>
    </source>
</evidence>
<dbReference type="Pfam" id="PF00201">
    <property type="entry name" value="UDPGT"/>
    <property type="match status" value="1"/>
</dbReference>
<keyword evidence="2 3" id="KW-0808">Transferase</keyword>
<dbReference type="GO" id="GO:0016758">
    <property type="term" value="F:hexosyltransferase activity"/>
    <property type="evidence" value="ECO:0007669"/>
    <property type="project" value="InterPro"/>
</dbReference>
<dbReference type="Gene3D" id="3.40.50.2000">
    <property type="entry name" value="Glycogen Phosphorylase B"/>
    <property type="match status" value="2"/>
</dbReference>